<feature type="chain" id="PRO_5043668335" evidence="1">
    <location>
        <begin position="25"/>
        <end position="449"/>
    </location>
</feature>
<dbReference type="InterPro" id="IPR001229">
    <property type="entry name" value="Jacalin-like_lectin_dom"/>
</dbReference>
<dbReference type="InterPro" id="IPR036691">
    <property type="entry name" value="Endo/exonu/phosph_ase_sf"/>
</dbReference>
<dbReference type="EMBL" id="CP118101">
    <property type="protein sequence ID" value="WDH83110.1"/>
    <property type="molecule type" value="Genomic_DNA"/>
</dbReference>
<dbReference type="PROSITE" id="PS51752">
    <property type="entry name" value="JACALIN_LECTIN"/>
    <property type="match status" value="1"/>
</dbReference>
<keyword evidence="1" id="KW-0732">Signal</keyword>
<proteinExistence type="predicted"/>
<gene>
    <name evidence="3" type="ORF">PUW23_02370</name>
</gene>
<organism evidence="3 4">
    <name type="scientific">Paenibacillus urinalis</name>
    <dbReference type="NCBI Taxonomy" id="521520"/>
    <lineage>
        <taxon>Bacteria</taxon>
        <taxon>Bacillati</taxon>
        <taxon>Bacillota</taxon>
        <taxon>Bacilli</taxon>
        <taxon>Bacillales</taxon>
        <taxon>Paenibacillaceae</taxon>
        <taxon>Paenibacillus</taxon>
    </lineage>
</organism>
<dbReference type="PANTHER" id="PTHR16320">
    <property type="entry name" value="SPHINGOMYELINASE FAMILY MEMBER"/>
    <property type="match status" value="1"/>
</dbReference>
<dbReference type="InterPro" id="IPR000300">
    <property type="entry name" value="IPPc"/>
</dbReference>
<dbReference type="Pfam" id="PF22669">
    <property type="entry name" value="Exo_endo_phos2"/>
    <property type="match status" value="1"/>
</dbReference>
<dbReference type="InterPro" id="IPR038772">
    <property type="entry name" value="Sph/SMPD2-like"/>
</dbReference>
<dbReference type="GO" id="GO:0004767">
    <property type="term" value="F:sphingomyelin phosphodiesterase activity"/>
    <property type="evidence" value="ECO:0007669"/>
    <property type="project" value="InterPro"/>
</dbReference>
<dbReference type="SUPFAM" id="SSF56219">
    <property type="entry name" value="DNase I-like"/>
    <property type="match status" value="1"/>
</dbReference>
<accession>A0AAX3MZQ5</accession>
<dbReference type="GO" id="GO:0005737">
    <property type="term" value="C:cytoplasm"/>
    <property type="evidence" value="ECO:0007669"/>
    <property type="project" value="TreeGrafter"/>
</dbReference>
<feature type="signal peptide" evidence="1">
    <location>
        <begin position="1"/>
        <end position="24"/>
    </location>
</feature>
<dbReference type="RefSeq" id="WP_274359333.1">
    <property type="nucleotide sequence ID" value="NZ_CP118101.1"/>
</dbReference>
<protein>
    <submittedName>
        <fullName evidence="3">Jacalin-like lectin</fullName>
    </submittedName>
</protein>
<dbReference type="Gene3D" id="3.60.10.10">
    <property type="entry name" value="Endonuclease/exonuclease/phosphatase"/>
    <property type="match status" value="1"/>
</dbReference>
<dbReference type="SUPFAM" id="SSF51101">
    <property type="entry name" value="Mannose-binding lectins"/>
    <property type="match status" value="1"/>
</dbReference>
<dbReference type="GO" id="GO:0046856">
    <property type="term" value="P:phosphatidylinositol dephosphorylation"/>
    <property type="evidence" value="ECO:0007669"/>
    <property type="project" value="InterPro"/>
</dbReference>
<name>A0AAX3MZQ5_9BACL</name>
<reference evidence="3" key="1">
    <citation type="submission" date="2023-02" db="EMBL/GenBank/DDBJ databases">
        <title>Pathogen: clinical or host-associated sample.</title>
        <authorList>
            <person name="Hergert J."/>
            <person name="Casey R."/>
            <person name="Wagner J."/>
            <person name="Young E.L."/>
            <person name="Oakeson K.F."/>
        </authorList>
    </citation>
    <scope>NUCLEOTIDE SEQUENCE</scope>
    <source>
        <strain evidence="3">2022CK-00830</strain>
    </source>
</reference>
<dbReference type="InterPro" id="IPR036404">
    <property type="entry name" value="Jacalin-like_lectin_dom_sf"/>
</dbReference>
<evidence type="ECO:0000313" key="3">
    <source>
        <dbReference type="EMBL" id="WDH83110.1"/>
    </source>
</evidence>
<dbReference type="PANTHER" id="PTHR16320:SF1">
    <property type="entry name" value="SPHINGOMYELINASE DDB_G0288017"/>
    <property type="match status" value="1"/>
</dbReference>
<evidence type="ECO:0000256" key="1">
    <source>
        <dbReference type="SAM" id="SignalP"/>
    </source>
</evidence>
<dbReference type="GO" id="GO:0016791">
    <property type="term" value="F:phosphatase activity"/>
    <property type="evidence" value="ECO:0007669"/>
    <property type="project" value="InterPro"/>
</dbReference>
<evidence type="ECO:0000313" key="4">
    <source>
        <dbReference type="Proteomes" id="UP001220962"/>
    </source>
</evidence>
<dbReference type="AlphaFoldDB" id="A0AAX3MZQ5"/>
<feature type="domain" description="Jacalin-type lectin" evidence="2">
    <location>
        <begin position="308"/>
        <end position="445"/>
    </location>
</feature>
<dbReference type="Gene3D" id="2.100.10.30">
    <property type="entry name" value="Jacalin-like lectin domain"/>
    <property type="match status" value="1"/>
</dbReference>
<evidence type="ECO:0000259" key="2">
    <source>
        <dbReference type="PROSITE" id="PS51752"/>
    </source>
</evidence>
<dbReference type="SMART" id="SM00915">
    <property type="entry name" value="Jacalin"/>
    <property type="match status" value="1"/>
</dbReference>
<dbReference type="Proteomes" id="UP001220962">
    <property type="component" value="Chromosome"/>
</dbReference>
<dbReference type="Pfam" id="PF01419">
    <property type="entry name" value="Jacalin"/>
    <property type="match status" value="1"/>
</dbReference>
<sequence>MNLKSKWLRSLLPALVLFTSIPMASQPVAAAEAQIQTGSFNVLSYNVGGLPDIFSSSNPAEYTVQISPKLNAYDIINVQEDFNYHAELISEVTHPYLTPSSGVAGFGSGLNSLSRYPYRDLQRITWNDRHGLFDSGSDELTPKGFTFMTYEIEPGVKIDVYNLHADAGSDAQSLAARRSNIEQLSNYMEQHSEGNAVIVFGDTNTRYTRADDNIELLMTRNGLSDPWVDLVRGGEIPADGEALMDESDVNGPHFEIVDKILYRGSSALQLNAESFRIEDTYFLTSTGEQLSDHYPITAEFAYSTSPDVQISSSIGGSGGTGFNDLDQIPDSRMSSVTIHSGSRVDGLSTVYEDGTVLANGGTATANTLHLAANEYVTQAVIGQGTRSGGKRIFYVQLTTNQGNTVSGGQATSEQMVLSAPDGWYIAGFYGRAGDELDQLGVIYKPLSAR</sequence>